<proteinExistence type="predicted"/>
<reference evidence="3" key="1">
    <citation type="submission" date="2016-05" db="EMBL/GenBank/DDBJ databases">
        <authorList>
            <person name="Naeem Raeece"/>
        </authorList>
    </citation>
    <scope>NUCLEOTIDE SEQUENCE [LARGE SCALE GENOMIC DNA]</scope>
</reference>
<keyword evidence="1" id="KW-0812">Transmembrane</keyword>
<keyword evidence="1" id="KW-1133">Transmembrane helix</keyword>
<accession>A0A1A8X3M0</accession>
<evidence type="ECO:0000313" key="3">
    <source>
        <dbReference type="Proteomes" id="UP000078546"/>
    </source>
</evidence>
<name>A0A1A8X3M0_PLAOA</name>
<gene>
    <name evidence="2" type="ORF">POVCU1_045470</name>
</gene>
<dbReference type="EMBL" id="FLQV01000828">
    <property type="protein sequence ID" value="SBS98352.1"/>
    <property type="molecule type" value="Genomic_DNA"/>
</dbReference>
<protein>
    <submittedName>
        <fullName evidence="2">Uncharacterized protein</fullName>
    </submittedName>
</protein>
<keyword evidence="1" id="KW-0472">Membrane</keyword>
<organism evidence="2 3">
    <name type="scientific">Plasmodium ovale curtisi</name>
    <dbReference type="NCBI Taxonomy" id="864141"/>
    <lineage>
        <taxon>Eukaryota</taxon>
        <taxon>Sar</taxon>
        <taxon>Alveolata</taxon>
        <taxon>Apicomplexa</taxon>
        <taxon>Aconoidasida</taxon>
        <taxon>Haemosporida</taxon>
        <taxon>Plasmodiidae</taxon>
        <taxon>Plasmodium</taxon>
        <taxon>Plasmodium (Plasmodium)</taxon>
    </lineage>
</organism>
<dbReference type="Proteomes" id="UP000078546">
    <property type="component" value="Unassembled WGS sequence"/>
</dbReference>
<sequence length="1507" mass="180060">MVRSLYGKGRGNKKGRKNIFCKERNIWGGDGKMENVTSDNLHVGNSLCSQDDRSSNPIEWENKSKRVNKNCDSENSNLSEEDNKLIKSEKRNYMIFSSILRYKKYLVKKGNNYFDFNQTNLQLNEKEMLVHSSNFYHLFDLKSLFFPHIYINVNSHININISDYVNFLKMHPCMYMDEGEKKDLSYNSKQEFILEAIQKVEHMEVFKQVMLVKKLFLVRNDKTAKAMTSHFDNIPDVNSNDYIFVQTNRKNDTLLGYIKGSKFNLFFEVFNFKRFFIQQCNANIHIDVYEIEKKKMVGKDSFFEDINGDIFMTEQIVREKRKDALKKMDIYFMYHYDYYFGRNSLVEHALVGETGEKHILSFNLCVRCVNSTLLLMVLYNHHNGCARSVITQGIRDTHDSRENSGNSDPLATLREELDMYSRQFDLNNVDKNMFKRNTFFVTDLYAPLQCKLLDFFVFTNFPVNDYIRHVYFTKLKKSGINGKEHVYTFTIYCLSNEGTLYILPCDLVLKDIYRENIFSVRVKKYYYFELKKQCTYSKIKVTHCSGKYLYALCSHSSFFNCKSSRMVERTTNADSAYEKLFNNICRFTEGGVQGKHYYDGTLPDERTNTCYRNLPTDKIYHSMEDEGNCGDGRMFPSENEPFPHQMNNVTTGEKKKDDEIYSRLTRYKYMFVVITSKCDFYVITLRVEKIGKTMKKKTGDMAKEMDGEKFGDVREVNNSERGRKLVNFSSTNSSNTDEIICNIVVNKYNYEKYSEQNRRSKSCTLFEILCFYKNGCIKKYHYICSLKNKQFEFSLVENERKSGSICRKLFFIPVLFPFNDEVLREKKKKKNTIILYNMEMSHYKSLMYIYFQENQYENISMTINEQCIIVNYVKAFSKLFKKVRGIRRYKWELHNESDFTNTREIVSSELSNKTSLNEKENFVEKPLFLESTVKKYMHCNLFTQREYSKTFSEFKYILFGFYDLFLINEKNIGRDIKEKENKMENNHLMNSHDVHSHFGLMNIIRDYITYDNVLSCVNDIYTKENNQKMKMKMKMKIQMKMNFYRFLQILIFFQNNYVEEYSSFFHLLFNLLNWEIYTSHKKNKLYKQHTPFDGYELIDIRNYCSILFCFFVHMYNFCLKQHGLSSGDFSSHITFFLINKKVKKNKKKFRYVYKYGEKGYREELAGQYENKVKNNFSMDGEINHQHKDNGIGERVGKIKEMEEHENLLTKHFTAQKCFYYVHKIGKYLHDIFNEDCIYHSGDHNILVDMYTNLYLCQILYTMLNTLRINNTNIFVNINYNVKKNNMDYIYILILLNFYGLFYFFILNDSILCIEKKKIEGKMYEEDRTIIEEKGLLQFYNEIYTNDYNKKRVKSKIIEIDLISFEIYVSLIYKIVIDSIKNINIDNYIVEKLYLKLNCLLCGKLCISNLYNNYYICQNKHIFNKCMLTFGCIYKNYLFLPSNFQLTDLSQDIYNEHKSTMNFNIRFKIQFIYFCSFCHYFITTECIFFKNNFLFKQCPFCNHELDTP</sequence>
<evidence type="ECO:0000256" key="1">
    <source>
        <dbReference type="SAM" id="Phobius"/>
    </source>
</evidence>
<evidence type="ECO:0000313" key="2">
    <source>
        <dbReference type="EMBL" id="SBS98352.1"/>
    </source>
</evidence>
<feature type="transmembrane region" description="Helical" evidence="1">
    <location>
        <begin position="1288"/>
        <end position="1306"/>
    </location>
</feature>